<evidence type="ECO:0000313" key="3">
    <source>
        <dbReference type="EMBL" id="MFD1863660.1"/>
    </source>
</evidence>
<reference evidence="4" key="1">
    <citation type="journal article" date="2019" name="Int. J. Syst. Evol. Microbiol.">
        <title>The Global Catalogue of Microorganisms (GCM) 10K type strain sequencing project: providing services to taxonomists for standard genome sequencing and annotation.</title>
        <authorList>
            <consortium name="The Broad Institute Genomics Platform"/>
            <consortium name="The Broad Institute Genome Sequencing Center for Infectious Disease"/>
            <person name="Wu L."/>
            <person name="Ma J."/>
        </authorList>
    </citation>
    <scope>NUCLEOTIDE SEQUENCE [LARGE SCALE GENOMIC DNA]</scope>
    <source>
        <strain evidence="4">CGMCC 1.15475</strain>
    </source>
</reference>
<dbReference type="InterPro" id="IPR025623">
    <property type="entry name" value="YusW"/>
</dbReference>
<evidence type="ECO:0000313" key="4">
    <source>
        <dbReference type="Proteomes" id="UP001597273"/>
    </source>
</evidence>
<evidence type="ECO:0000256" key="2">
    <source>
        <dbReference type="SAM" id="SignalP"/>
    </source>
</evidence>
<keyword evidence="4" id="KW-1185">Reference proteome</keyword>
<feature type="signal peptide" evidence="2">
    <location>
        <begin position="1"/>
        <end position="21"/>
    </location>
</feature>
<sequence length="169" mass="18477">MAYKNSRLLPALIFSSVLVLGACGESDEVNEPVGNESQTEPAPKTGDASPGGGTDEDSIGGETFGFTEFSVEAGYPELDDAISIEYEEDRDNISAEYKNRFTEDDLAGDEAMQQMEQSLQKLELTADTPDEEAITQIVEAFGLEEGYEYIEAEVRYPDGTEKEYKTSGQ</sequence>
<feature type="chain" id="PRO_5045693978" evidence="2">
    <location>
        <begin position="22"/>
        <end position="169"/>
    </location>
</feature>
<feature type="region of interest" description="Disordered" evidence="1">
    <location>
        <begin position="27"/>
        <end position="62"/>
    </location>
</feature>
<dbReference type="RefSeq" id="WP_204893485.1">
    <property type="nucleotide sequence ID" value="NZ_JBHUFW010000009.1"/>
</dbReference>
<dbReference type="Pfam" id="PF14039">
    <property type="entry name" value="YusW"/>
    <property type="match status" value="1"/>
</dbReference>
<organism evidence="3 4">
    <name type="scientific">Planococcus chinensis</name>
    <dbReference type="NCBI Taxonomy" id="272917"/>
    <lineage>
        <taxon>Bacteria</taxon>
        <taxon>Bacillati</taxon>
        <taxon>Bacillota</taxon>
        <taxon>Bacilli</taxon>
        <taxon>Bacillales</taxon>
        <taxon>Caryophanaceae</taxon>
        <taxon>Planococcus</taxon>
    </lineage>
</organism>
<name>A0ABW4QJZ0_9BACL</name>
<dbReference type="EMBL" id="JBHUFW010000009">
    <property type="protein sequence ID" value="MFD1863660.1"/>
    <property type="molecule type" value="Genomic_DNA"/>
</dbReference>
<accession>A0ABW4QJZ0</accession>
<protein>
    <submittedName>
        <fullName evidence="3">YusW family protein</fullName>
    </submittedName>
</protein>
<proteinExistence type="predicted"/>
<dbReference type="Proteomes" id="UP001597273">
    <property type="component" value="Unassembled WGS sequence"/>
</dbReference>
<evidence type="ECO:0000256" key="1">
    <source>
        <dbReference type="SAM" id="MobiDB-lite"/>
    </source>
</evidence>
<dbReference type="PROSITE" id="PS51257">
    <property type="entry name" value="PROKAR_LIPOPROTEIN"/>
    <property type="match status" value="1"/>
</dbReference>
<comment type="caution">
    <text evidence="3">The sequence shown here is derived from an EMBL/GenBank/DDBJ whole genome shotgun (WGS) entry which is preliminary data.</text>
</comment>
<keyword evidence="2" id="KW-0732">Signal</keyword>
<gene>
    <name evidence="3" type="ORF">ACFSDB_12085</name>
</gene>